<dbReference type="GO" id="GO:1990112">
    <property type="term" value="C:RQC complex"/>
    <property type="evidence" value="ECO:0007669"/>
    <property type="project" value="TreeGrafter"/>
</dbReference>
<evidence type="ECO:0000313" key="2">
    <source>
        <dbReference type="EMBL" id="UKK00755.2"/>
    </source>
</evidence>
<name>A0A976MAL1_THEOR</name>
<dbReference type="EMBL" id="CP056069">
    <property type="protein sequence ID" value="UKK00755.2"/>
    <property type="molecule type" value="Genomic_DNA"/>
</dbReference>
<dbReference type="Proteomes" id="UP000244811">
    <property type="component" value="Chromosome 1"/>
</dbReference>
<evidence type="ECO:0000256" key="1">
    <source>
        <dbReference type="SAM" id="MobiDB-lite"/>
    </source>
</evidence>
<feature type="region of interest" description="Disordered" evidence="1">
    <location>
        <begin position="1"/>
        <end position="85"/>
    </location>
</feature>
<organism evidence="2 3">
    <name type="scientific">Theileria orientalis</name>
    <dbReference type="NCBI Taxonomy" id="68886"/>
    <lineage>
        <taxon>Eukaryota</taxon>
        <taxon>Sar</taxon>
        <taxon>Alveolata</taxon>
        <taxon>Apicomplexa</taxon>
        <taxon>Aconoidasida</taxon>
        <taxon>Piroplasmida</taxon>
        <taxon>Theileriidae</taxon>
        <taxon>Theileria</taxon>
    </lineage>
</organism>
<proteinExistence type="predicted"/>
<evidence type="ECO:0000313" key="3">
    <source>
        <dbReference type="Proteomes" id="UP000244811"/>
    </source>
</evidence>
<feature type="compositionally biased region" description="Acidic residues" evidence="1">
    <location>
        <begin position="45"/>
        <end position="59"/>
    </location>
</feature>
<accession>A0A976MAL1</accession>
<feature type="compositionally biased region" description="Basic residues" evidence="1">
    <location>
        <begin position="1"/>
        <end position="11"/>
    </location>
</feature>
<dbReference type="PANTHER" id="PTHR22684:SF0">
    <property type="entry name" value="RIBOSOME QUALITY CONTROL COMPLEX SUBUNIT TCF25"/>
    <property type="match status" value="1"/>
</dbReference>
<sequence length="580" mass="67365">MSTRQIKRLQRIAKGEESDKSEDETPQKLTPYTNKPKYSFNLLAEDSDSSESSSSDEEQVNGVKNHDEPKDSTPKSEEEVSDESDWEKLLNEIQDQVQVPDDQANLVYEHFLSSPIHYFKTKDEMEHGKTKYSKKAFHQSPSRYWLAPGLTTREFMQLRSVSSTQMEVEVKSDPHTGRDKFELNLTRLYREIDDICSSAVQSHDFELFRSLLRAHPFHMGLLIRGSCINTISSNHQEAFTHLDMAVKIFQTVMPPSFSIYRKNKSNMPNVWLPSECGDNKLVYRLLLLYMISLERKGQWQTSLAICKLLMAMDTPEDAAHALLHVDMYLFNCFGEKRSISTFVYNYHDMVNRTLPPLFWFLPNFALTLPLQLYLDLSKPVDNLMEQYEVLRDFLMYLLCLEEYNVEDEDDENDDNEGGLTFNPKLDLSEHMELIDCMGKYAPYMFLLRALIQYPLFIVKMAERSGSSPELRACLSEYPFNKAKLLENEDYDRVDYQLVRCYTYKCGDLWSGSNSTFLATTASLLAEMYQDADVRNVIDSFEELWTEYTEEIELPETLKNVSVTEFDLANYSLPVELEPPI</sequence>
<dbReference type="PANTHER" id="PTHR22684">
    <property type="entry name" value="NULP1-RELATED"/>
    <property type="match status" value="1"/>
</dbReference>
<gene>
    <name evidence="2" type="ORF">MACK_000829</name>
</gene>
<dbReference type="Pfam" id="PF04910">
    <property type="entry name" value="Tcf25"/>
    <property type="match status" value="1"/>
</dbReference>
<evidence type="ECO:0008006" key="4">
    <source>
        <dbReference type="Google" id="ProtNLM"/>
    </source>
</evidence>
<dbReference type="InterPro" id="IPR006994">
    <property type="entry name" value="TCF25/Rqc1"/>
</dbReference>
<feature type="compositionally biased region" description="Basic and acidic residues" evidence="1">
    <location>
        <begin position="64"/>
        <end position="78"/>
    </location>
</feature>
<dbReference type="AlphaFoldDB" id="A0A976MAL1"/>
<feature type="compositionally biased region" description="Basic and acidic residues" evidence="1">
    <location>
        <begin position="13"/>
        <end position="26"/>
    </location>
</feature>
<protein>
    <recommendedName>
        <fullName evidence="4">Transcription factor 25</fullName>
    </recommendedName>
</protein>
<reference evidence="2" key="1">
    <citation type="submission" date="2022-07" db="EMBL/GenBank/DDBJ databases">
        <title>Evaluation of T. orientalis genome assembly methods using nanopore sequencing and analysis of variation between genomes.</title>
        <authorList>
            <person name="Yam J."/>
            <person name="Micallef M.L."/>
            <person name="Liu M."/>
            <person name="Djordjevic S.P."/>
            <person name="Bogema D.R."/>
            <person name="Jenkins C."/>
        </authorList>
    </citation>
    <scope>NUCLEOTIDE SEQUENCE</scope>
    <source>
        <strain evidence="2">Goon Nure</strain>
    </source>
</reference>